<evidence type="ECO:0000256" key="2">
    <source>
        <dbReference type="ARBA" id="ARBA00022692"/>
    </source>
</evidence>
<feature type="transmembrane region" description="Helical" evidence="5">
    <location>
        <begin position="222"/>
        <end position="239"/>
    </location>
</feature>
<dbReference type="Gene3D" id="1.20.1250.20">
    <property type="entry name" value="MFS general substrate transporter like domains"/>
    <property type="match status" value="1"/>
</dbReference>
<sequence length="473" mass="49911">MPAHRLIPLIIAVALFMENMDATMISTSLPQIAADIGTTPIALKLALTVYLLSLAIFIPVSGWAADRFGARRVFTSAIVVFMIGSLACAASNSLMNFVGARFLQGLGGAMMTPVGRLVIMRTVEKRDFVNAMAWFSIPALLGPISGPPLGGFITTYFSWHWIFLINIPIGILGIFFALRFVPELKSEETRPLDSLGVVLMGLASSGLVFGFSVASLGVLPAFAWQAMIVTGGVSALAYLRHARRVAYPVVDLSLIRVPSFGLSLGGATLFRIGVGAMPFLLPLMLQMGFGLSPFHSGLITFTGAAGALFMKFLAQPILRRLGFRAVLVVNTLIGAAFLGVIGFFTEETPALVMMGLLLAGGFARSLQFTSLNALAFADIDHERMSHATSLWATAQQISLATGVAVGGTLLEVSMLSHGGGIEVGDFHFAFYGVALVSALSMLFFLRLPDDAGSEMSGHIASPAAGSGGGLSKL</sequence>
<evidence type="ECO:0000256" key="1">
    <source>
        <dbReference type="ARBA" id="ARBA00004141"/>
    </source>
</evidence>
<feature type="transmembrane region" description="Helical" evidence="5">
    <location>
        <begin position="77"/>
        <end position="95"/>
    </location>
</feature>
<dbReference type="STRING" id="1120955.SAMN03080610_01282"/>
<feature type="transmembrane region" description="Helical" evidence="5">
    <location>
        <begin position="293"/>
        <end position="314"/>
    </location>
</feature>
<dbReference type="PANTHER" id="PTHR23501:SF1">
    <property type="entry name" value="TRANSPORT PROTEIN HSRA-RELATED"/>
    <property type="match status" value="1"/>
</dbReference>
<feature type="transmembrane region" description="Helical" evidence="5">
    <location>
        <begin position="131"/>
        <end position="153"/>
    </location>
</feature>
<feature type="transmembrane region" description="Helical" evidence="5">
    <location>
        <begin position="159"/>
        <end position="182"/>
    </location>
</feature>
<organism evidence="7 8">
    <name type="scientific">Afifella marina DSM 2698</name>
    <dbReference type="NCBI Taxonomy" id="1120955"/>
    <lineage>
        <taxon>Bacteria</taxon>
        <taxon>Pseudomonadati</taxon>
        <taxon>Pseudomonadota</taxon>
        <taxon>Alphaproteobacteria</taxon>
        <taxon>Hyphomicrobiales</taxon>
        <taxon>Afifellaceae</taxon>
        <taxon>Afifella</taxon>
    </lineage>
</organism>
<dbReference type="SUPFAM" id="SSF103473">
    <property type="entry name" value="MFS general substrate transporter"/>
    <property type="match status" value="1"/>
</dbReference>
<dbReference type="Pfam" id="PF07690">
    <property type="entry name" value="MFS_1"/>
    <property type="match status" value="2"/>
</dbReference>
<keyword evidence="3 5" id="KW-1133">Transmembrane helix</keyword>
<reference evidence="7 8" key="1">
    <citation type="submission" date="2016-10" db="EMBL/GenBank/DDBJ databases">
        <authorList>
            <person name="de Groot N.N."/>
        </authorList>
    </citation>
    <scope>NUCLEOTIDE SEQUENCE [LARGE SCALE GENOMIC DNA]</scope>
    <source>
        <strain evidence="7 8">DSM 2698</strain>
    </source>
</reference>
<dbReference type="Proteomes" id="UP000199347">
    <property type="component" value="Unassembled WGS sequence"/>
</dbReference>
<name>A0A1G5MZS7_AFIMA</name>
<feature type="transmembrane region" description="Helical" evidence="5">
    <location>
        <begin position="194"/>
        <end position="216"/>
    </location>
</feature>
<dbReference type="AlphaFoldDB" id="A0A1G5MZS7"/>
<dbReference type="EMBL" id="FMVW01000002">
    <property type="protein sequence ID" value="SCZ30685.1"/>
    <property type="molecule type" value="Genomic_DNA"/>
</dbReference>
<feature type="transmembrane region" description="Helical" evidence="5">
    <location>
        <begin position="321"/>
        <end position="344"/>
    </location>
</feature>
<evidence type="ECO:0000256" key="5">
    <source>
        <dbReference type="SAM" id="Phobius"/>
    </source>
</evidence>
<dbReference type="PRINTS" id="PR01036">
    <property type="entry name" value="TCRTETB"/>
</dbReference>
<dbReference type="InterPro" id="IPR020846">
    <property type="entry name" value="MFS_dom"/>
</dbReference>
<dbReference type="GO" id="GO:0005886">
    <property type="term" value="C:plasma membrane"/>
    <property type="evidence" value="ECO:0007669"/>
    <property type="project" value="TreeGrafter"/>
</dbReference>
<dbReference type="PANTHER" id="PTHR23501">
    <property type="entry name" value="MAJOR FACILITATOR SUPERFAMILY"/>
    <property type="match status" value="1"/>
</dbReference>
<gene>
    <name evidence="7" type="ORF">SAMN03080610_01282</name>
</gene>
<evidence type="ECO:0000259" key="6">
    <source>
        <dbReference type="PROSITE" id="PS50850"/>
    </source>
</evidence>
<dbReference type="GO" id="GO:0022857">
    <property type="term" value="F:transmembrane transporter activity"/>
    <property type="evidence" value="ECO:0007669"/>
    <property type="project" value="InterPro"/>
</dbReference>
<feature type="transmembrane region" description="Helical" evidence="5">
    <location>
        <begin position="350"/>
        <end position="376"/>
    </location>
</feature>
<dbReference type="InterPro" id="IPR011701">
    <property type="entry name" value="MFS"/>
</dbReference>
<dbReference type="OrthoDB" id="9812221at2"/>
<evidence type="ECO:0000313" key="7">
    <source>
        <dbReference type="EMBL" id="SCZ30685.1"/>
    </source>
</evidence>
<evidence type="ECO:0000256" key="4">
    <source>
        <dbReference type="ARBA" id="ARBA00023136"/>
    </source>
</evidence>
<feature type="transmembrane region" description="Helical" evidence="5">
    <location>
        <begin position="397"/>
        <end position="416"/>
    </location>
</feature>
<protein>
    <submittedName>
        <fullName evidence="7">Drug resistance transporter, EmrB/QacA subfamily</fullName>
    </submittedName>
</protein>
<feature type="transmembrane region" description="Helical" evidence="5">
    <location>
        <begin position="101"/>
        <end position="119"/>
    </location>
</feature>
<keyword evidence="2 5" id="KW-0812">Transmembrane</keyword>
<dbReference type="InterPro" id="IPR036259">
    <property type="entry name" value="MFS_trans_sf"/>
</dbReference>
<evidence type="ECO:0000256" key="3">
    <source>
        <dbReference type="ARBA" id="ARBA00022989"/>
    </source>
</evidence>
<evidence type="ECO:0000313" key="8">
    <source>
        <dbReference type="Proteomes" id="UP000199347"/>
    </source>
</evidence>
<keyword evidence="4 5" id="KW-0472">Membrane</keyword>
<proteinExistence type="predicted"/>
<dbReference type="PROSITE" id="PS50850">
    <property type="entry name" value="MFS"/>
    <property type="match status" value="1"/>
</dbReference>
<feature type="domain" description="Major facilitator superfamily (MFS) profile" evidence="6">
    <location>
        <begin position="7"/>
        <end position="452"/>
    </location>
</feature>
<feature type="transmembrane region" description="Helical" evidence="5">
    <location>
        <begin position="428"/>
        <end position="445"/>
    </location>
</feature>
<comment type="subcellular location">
    <subcellularLocation>
        <location evidence="1">Membrane</location>
        <topology evidence="1">Multi-pass membrane protein</topology>
    </subcellularLocation>
</comment>
<dbReference type="Gene3D" id="1.20.1720.10">
    <property type="entry name" value="Multidrug resistance protein D"/>
    <property type="match status" value="1"/>
</dbReference>
<feature type="transmembrane region" description="Helical" evidence="5">
    <location>
        <begin position="44"/>
        <end position="65"/>
    </location>
</feature>
<dbReference type="CDD" id="cd17503">
    <property type="entry name" value="MFS_LmrB_MDR_like"/>
    <property type="match status" value="1"/>
</dbReference>
<accession>A0A1G5MZS7</accession>
<keyword evidence="8" id="KW-1185">Reference proteome</keyword>
<feature type="transmembrane region" description="Helical" evidence="5">
    <location>
        <begin position="260"/>
        <end position="281"/>
    </location>
</feature>